<sequence length="134" mass="13941">MVLKVKPKSFGPVFVIYDGTAQLRYGSGGGTDSQTHPADGSPVETMLASLGACIVRSVEWAASQNKAELQPFQVKVTAVKSAELPGRLETAAVTVIGAPAADAELARKIVKQAKSYCTVSNSMNTEVSVSLEAG</sequence>
<reference evidence="1 2" key="1">
    <citation type="submission" date="2021-06" db="EMBL/GenBank/DDBJ databases">
        <title>50 bacteria genomes isolated from Dapeng, Shenzhen, China.</title>
        <authorList>
            <person name="Zheng W."/>
            <person name="Yu S."/>
            <person name="Huang Y."/>
        </authorList>
    </citation>
    <scope>NUCLEOTIDE SEQUENCE [LARGE SCALE GENOMIC DNA]</scope>
    <source>
        <strain evidence="1 2">DP1N14-2</strain>
    </source>
</reference>
<dbReference type="Pfam" id="PF02566">
    <property type="entry name" value="OsmC"/>
    <property type="match status" value="1"/>
</dbReference>
<dbReference type="Gene3D" id="3.30.300.20">
    <property type="match status" value="1"/>
</dbReference>
<dbReference type="Proteomes" id="UP000766629">
    <property type="component" value="Unassembled WGS sequence"/>
</dbReference>
<organism evidence="1 2">
    <name type="scientific">Leisingera daeponensis</name>
    <dbReference type="NCBI Taxonomy" id="405746"/>
    <lineage>
        <taxon>Bacteria</taxon>
        <taxon>Pseudomonadati</taxon>
        <taxon>Pseudomonadota</taxon>
        <taxon>Alphaproteobacteria</taxon>
        <taxon>Rhodobacterales</taxon>
        <taxon>Roseobacteraceae</taxon>
        <taxon>Leisingera</taxon>
    </lineage>
</organism>
<proteinExistence type="predicted"/>
<evidence type="ECO:0000313" key="2">
    <source>
        <dbReference type="Proteomes" id="UP000766629"/>
    </source>
</evidence>
<accession>A0ABS7NK42</accession>
<dbReference type="SUPFAM" id="SSF82784">
    <property type="entry name" value="OsmC-like"/>
    <property type="match status" value="1"/>
</dbReference>
<protein>
    <submittedName>
        <fullName evidence="1">OsmC family protein</fullName>
    </submittedName>
</protein>
<dbReference type="InterPro" id="IPR036102">
    <property type="entry name" value="OsmC/Ohrsf"/>
</dbReference>
<dbReference type="InterPro" id="IPR015946">
    <property type="entry name" value="KH_dom-like_a/b"/>
</dbReference>
<dbReference type="InterPro" id="IPR003718">
    <property type="entry name" value="OsmC/Ohr_fam"/>
</dbReference>
<comment type="caution">
    <text evidence="1">The sequence shown here is derived from an EMBL/GenBank/DDBJ whole genome shotgun (WGS) entry which is preliminary data.</text>
</comment>
<name>A0ABS7NK42_9RHOB</name>
<gene>
    <name evidence="1" type="ORF">KUV26_19165</name>
</gene>
<keyword evidence="2" id="KW-1185">Reference proteome</keyword>
<dbReference type="RefSeq" id="WP_222509595.1">
    <property type="nucleotide sequence ID" value="NZ_JAHVJA010000011.1"/>
</dbReference>
<evidence type="ECO:0000313" key="1">
    <source>
        <dbReference type="EMBL" id="MBY6141567.1"/>
    </source>
</evidence>
<dbReference type="EMBL" id="JAHVJA010000011">
    <property type="protein sequence ID" value="MBY6141567.1"/>
    <property type="molecule type" value="Genomic_DNA"/>
</dbReference>